<feature type="region of interest" description="Disordered" evidence="2">
    <location>
        <begin position="315"/>
        <end position="379"/>
    </location>
</feature>
<dbReference type="Gene3D" id="3.40.50.1110">
    <property type="entry name" value="SGNH hydrolase"/>
    <property type="match status" value="1"/>
</dbReference>
<gene>
    <name evidence="3" type="ORF">PACLA_8A047162</name>
</gene>
<evidence type="ECO:0000313" key="3">
    <source>
        <dbReference type="EMBL" id="CAB3999478.1"/>
    </source>
</evidence>
<name>A0A7D9E1N6_PARCT</name>
<dbReference type="AlphaFoldDB" id="A0A7D9E1N6"/>
<proteinExistence type="predicted"/>
<dbReference type="Proteomes" id="UP001152795">
    <property type="component" value="Unassembled WGS sequence"/>
</dbReference>
<feature type="compositionally biased region" description="Basic and acidic residues" evidence="2">
    <location>
        <begin position="358"/>
        <end position="369"/>
    </location>
</feature>
<keyword evidence="1" id="KW-0175">Coiled coil</keyword>
<evidence type="ECO:0000256" key="1">
    <source>
        <dbReference type="SAM" id="Coils"/>
    </source>
</evidence>
<sequence>MKTAKKGEKMANYASMKPMTLDDTLTRYQVDQFKSAKGSKQVPFEKLDFSIYKPSANMVAYTTSEERILLWIKALYQRYIIDLQKTNGANMWSRWEEQESYNDTSKCDKVILYFEHNSSSIISITIYTSTGRIHIQGQDRVLKEWGNIEFPALLATTYSNLLDFLKLITTPSTISNLTSTPEEKTSKDMKNEKKNEEKTTPQIIQSPDTTPRERFFYVVKSNLATLESDFVELKQDLLKKIEDAFDLIKSKDEEITELKEKLNSEESKQNAMQQTISDLTLMLHDQKDETSKLKTSVKKSQSEFVELKIKINTLSSNTHNVPEQPSKNTDSQHNKTSTSETTNIPTSNKYSVLDDESSEKKENNPRENEGTLNTPNNEQFHTKICSSETVILCDSNGQMIDTKLLCPDTTCTYIRCPTFPTANEIIKQTHFVGTKTVILHSGTNDLETASDDESLSSSIVNVVEAIIQKLPNCKIIVSSLLPWLDKLHHNIGIVNQLVKDKLQHKKNVHLITHNNLFPLRQPSSR</sequence>
<protein>
    <submittedName>
        <fullName evidence="3">Uncharacterized protein</fullName>
    </submittedName>
</protein>
<accession>A0A7D9E1N6</accession>
<dbReference type="OrthoDB" id="6015928at2759"/>
<dbReference type="SUPFAM" id="SSF52266">
    <property type="entry name" value="SGNH hydrolase"/>
    <property type="match status" value="1"/>
</dbReference>
<keyword evidence="4" id="KW-1185">Reference proteome</keyword>
<evidence type="ECO:0000256" key="2">
    <source>
        <dbReference type="SAM" id="MobiDB-lite"/>
    </source>
</evidence>
<feature type="compositionally biased region" description="Polar residues" evidence="2">
    <location>
        <begin position="370"/>
        <end position="379"/>
    </location>
</feature>
<feature type="compositionally biased region" description="Polar residues" evidence="2">
    <location>
        <begin position="315"/>
        <end position="350"/>
    </location>
</feature>
<dbReference type="EMBL" id="CACRXK020003597">
    <property type="protein sequence ID" value="CAB3999478.1"/>
    <property type="molecule type" value="Genomic_DNA"/>
</dbReference>
<feature type="compositionally biased region" description="Basic and acidic residues" evidence="2">
    <location>
        <begin position="181"/>
        <end position="199"/>
    </location>
</feature>
<reference evidence="3" key="1">
    <citation type="submission" date="2020-04" db="EMBL/GenBank/DDBJ databases">
        <authorList>
            <person name="Alioto T."/>
            <person name="Alioto T."/>
            <person name="Gomez Garrido J."/>
        </authorList>
    </citation>
    <scope>NUCLEOTIDE SEQUENCE</scope>
    <source>
        <strain evidence="3">A484AB</strain>
    </source>
</reference>
<organism evidence="3 4">
    <name type="scientific">Paramuricea clavata</name>
    <name type="common">Red gorgonian</name>
    <name type="synonym">Violescent sea-whip</name>
    <dbReference type="NCBI Taxonomy" id="317549"/>
    <lineage>
        <taxon>Eukaryota</taxon>
        <taxon>Metazoa</taxon>
        <taxon>Cnidaria</taxon>
        <taxon>Anthozoa</taxon>
        <taxon>Octocorallia</taxon>
        <taxon>Malacalcyonacea</taxon>
        <taxon>Plexauridae</taxon>
        <taxon>Paramuricea</taxon>
    </lineage>
</organism>
<dbReference type="InterPro" id="IPR036514">
    <property type="entry name" value="SGNH_hydro_sf"/>
</dbReference>
<feature type="region of interest" description="Disordered" evidence="2">
    <location>
        <begin position="176"/>
        <end position="206"/>
    </location>
</feature>
<evidence type="ECO:0000313" key="4">
    <source>
        <dbReference type="Proteomes" id="UP001152795"/>
    </source>
</evidence>
<comment type="caution">
    <text evidence="3">The sequence shown here is derived from an EMBL/GenBank/DDBJ whole genome shotgun (WGS) entry which is preliminary data.</text>
</comment>
<feature type="coiled-coil region" evidence="1">
    <location>
        <begin position="241"/>
        <end position="275"/>
    </location>
</feature>